<dbReference type="PANTHER" id="PTHR11066:SF34">
    <property type="entry name" value="ACYL-COENZYME A THIOESTERASE 8"/>
    <property type="match status" value="1"/>
</dbReference>
<dbReference type="AlphaFoldDB" id="G8YLW6"/>
<dbReference type="GO" id="GO:0009062">
    <property type="term" value="P:fatty acid catabolic process"/>
    <property type="evidence" value="ECO:0007669"/>
    <property type="project" value="TreeGrafter"/>
</dbReference>
<dbReference type="CDD" id="cd03445">
    <property type="entry name" value="Thioesterase_II_repeat2"/>
    <property type="match status" value="1"/>
</dbReference>
<dbReference type="OrthoDB" id="68328at2759"/>
<dbReference type="eggNOG" id="KOG3016">
    <property type="taxonomic scope" value="Eukaryota"/>
</dbReference>
<dbReference type="Gene3D" id="2.40.160.210">
    <property type="entry name" value="Acyl-CoA thioesterase, double hotdog domain"/>
    <property type="match status" value="1"/>
</dbReference>
<dbReference type="SUPFAM" id="SSF54637">
    <property type="entry name" value="Thioesterase/thiol ester dehydrase-isomerase"/>
    <property type="match status" value="2"/>
</dbReference>
<keyword evidence="7" id="KW-1185">Reference proteome</keyword>
<dbReference type="HOGENOM" id="CLU_032690_2_1_1"/>
<dbReference type="Proteomes" id="UP000005222">
    <property type="component" value="Chromosome F"/>
</dbReference>
<dbReference type="GO" id="GO:0005782">
    <property type="term" value="C:peroxisomal matrix"/>
    <property type="evidence" value="ECO:0007669"/>
    <property type="project" value="UniProtKB-SubCell"/>
</dbReference>
<comment type="similarity">
    <text evidence="1">Belongs to the C/M/P thioester hydrolase family.</text>
</comment>
<evidence type="ECO:0000256" key="3">
    <source>
        <dbReference type="SAM" id="MobiDB-lite"/>
    </source>
</evidence>
<gene>
    <name evidence="6" type="primary">Piso0_001848</name>
    <name evidence="6" type="ORF">GNLVRS01_PISO0F15383g</name>
</gene>
<dbReference type="Pfam" id="PF20789">
    <property type="entry name" value="4HBT_3C"/>
    <property type="match status" value="1"/>
</dbReference>
<dbReference type="InterPro" id="IPR029069">
    <property type="entry name" value="HotDog_dom_sf"/>
</dbReference>
<dbReference type="InterPro" id="IPR003703">
    <property type="entry name" value="Acyl_CoA_thio"/>
</dbReference>
<feature type="domain" description="Acyl-CoA thioesterase-like C-terminal" evidence="5">
    <location>
        <begin position="201"/>
        <end position="316"/>
    </location>
</feature>
<dbReference type="InterPro" id="IPR049450">
    <property type="entry name" value="ACOT8-like_C"/>
</dbReference>
<evidence type="ECO:0000313" key="7">
    <source>
        <dbReference type="Proteomes" id="UP000005222"/>
    </source>
</evidence>
<dbReference type="GO" id="GO:0047617">
    <property type="term" value="F:fatty acyl-CoA hydrolase activity"/>
    <property type="evidence" value="ECO:0007669"/>
    <property type="project" value="InterPro"/>
</dbReference>
<name>G8YLW6_PICSO</name>
<dbReference type="InterPro" id="IPR042171">
    <property type="entry name" value="Acyl-CoA_hotdog"/>
</dbReference>
<keyword evidence="2" id="KW-0378">Hydrolase</keyword>
<evidence type="ECO:0000256" key="1">
    <source>
        <dbReference type="ARBA" id="ARBA00006538"/>
    </source>
</evidence>
<dbReference type="CDD" id="cd03444">
    <property type="entry name" value="Thioesterase_II_repeat1"/>
    <property type="match status" value="1"/>
</dbReference>
<proteinExistence type="inferred from homology"/>
<evidence type="ECO:0000259" key="4">
    <source>
        <dbReference type="Pfam" id="PF13622"/>
    </source>
</evidence>
<reference evidence="6 7" key="1">
    <citation type="journal article" date="2012" name="G3 (Bethesda)">
        <title>Pichia sorbitophila, an interspecies yeast hybrid reveals early steps of genome resolution following polyploidization.</title>
        <authorList>
            <person name="Leh Louis V."/>
            <person name="Despons L."/>
            <person name="Friedrich A."/>
            <person name="Martin T."/>
            <person name="Durrens P."/>
            <person name="Casaregola S."/>
            <person name="Neuveglise C."/>
            <person name="Fairhead C."/>
            <person name="Marck C."/>
            <person name="Cruz J.A."/>
            <person name="Straub M.L."/>
            <person name="Kugler V."/>
            <person name="Sacerdot C."/>
            <person name="Uzunov Z."/>
            <person name="Thierry A."/>
            <person name="Weiss S."/>
            <person name="Bleykasten C."/>
            <person name="De Montigny J."/>
            <person name="Jacques N."/>
            <person name="Jung P."/>
            <person name="Lemaire M."/>
            <person name="Mallet S."/>
            <person name="Morel G."/>
            <person name="Richard G.F."/>
            <person name="Sarkar A."/>
            <person name="Savel G."/>
            <person name="Schacherer J."/>
            <person name="Seret M.L."/>
            <person name="Talla E."/>
            <person name="Samson G."/>
            <person name="Jubin C."/>
            <person name="Poulain J."/>
            <person name="Vacherie B."/>
            <person name="Barbe V."/>
            <person name="Pelletier E."/>
            <person name="Sherman D.J."/>
            <person name="Westhof E."/>
            <person name="Weissenbach J."/>
            <person name="Baret P.V."/>
            <person name="Wincker P."/>
            <person name="Gaillardin C."/>
            <person name="Dujon B."/>
            <person name="Souciet J.L."/>
        </authorList>
    </citation>
    <scope>NUCLEOTIDE SEQUENCE [LARGE SCALE GENOMIC DNA]</scope>
    <source>
        <strain evidence="7">ATCC MYA-4447 / BCRC 22081 / CBS 7064 / NBRC 10061 / NRRL Y-12695</strain>
    </source>
</reference>
<protein>
    <submittedName>
        <fullName evidence="6">Piso0_001848 protein</fullName>
    </submittedName>
</protein>
<dbReference type="OMA" id="WGIDNEQ"/>
<dbReference type="STRING" id="559304.G8YLW6"/>
<dbReference type="GO" id="GO:0006637">
    <property type="term" value="P:acyl-CoA metabolic process"/>
    <property type="evidence" value="ECO:0007669"/>
    <property type="project" value="InterPro"/>
</dbReference>
<accession>G8YLW6</accession>
<feature type="domain" description="Acyl-CoA thioesterase-like N-terminal HotDog" evidence="4">
    <location>
        <begin position="34"/>
        <end position="108"/>
    </location>
</feature>
<dbReference type="InterPro" id="IPR049449">
    <property type="entry name" value="TesB_ACOT8-like_N"/>
</dbReference>
<dbReference type="InParanoid" id="G8YLW6"/>
<evidence type="ECO:0000256" key="2">
    <source>
        <dbReference type="ARBA" id="ARBA00022801"/>
    </source>
</evidence>
<evidence type="ECO:0000259" key="5">
    <source>
        <dbReference type="Pfam" id="PF20789"/>
    </source>
</evidence>
<sequence length="327" mass="36874">MSFSLEKLFEVTKISNEEYRGNEPLLKPSKASRGAYGGNIAAQALLVAIRSAGEGFTPHSLHSHFVRATKSDRVVVWKVKEINNGNNFKNRNLLAYQDGVITFIANVSLVKNNSHARQVKIYEEYQKKRAEKHADDDDDDDDTPPMAKPFGFQPPISGAGAQIPASELPLDTRFNFGALESRSPPEMDDLIITKYEDNIAPSERKLSLYIKLNLDSPIKDPAYQFVGMGVISDYYFLSRLARILRIPGIDMRNPVHYMSLSLDHIVYFHDSDFDVTKPLQLTFRAVRCANNRVLMEAEIYNDKGVHVVTIMQEGLVYFNGIEAEAKL</sequence>
<evidence type="ECO:0000313" key="6">
    <source>
        <dbReference type="EMBL" id="CCE89050.1"/>
    </source>
</evidence>
<feature type="region of interest" description="Disordered" evidence="3">
    <location>
        <begin position="128"/>
        <end position="149"/>
    </location>
</feature>
<dbReference type="Pfam" id="PF13622">
    <property type="entry name" value="4HBT_3"/>
    <property type="match status" value="1"/>
</dbReference>
<organism evidence="6 7">
    <name type="scientific">Pichia sorbitophila (strain ATCC MYA-4447 / BCRC 22081 / CBS 7064 / NBRC 10061 / NRRL Y-12695)</name>
    <name type="common">Hybrid yeast</name>
    <dbReference type="NCBI Taxonomy" id="559304"/>
    <lineage>
        <taxon>Eukaryota</taxon>
        <taxon>Fungi</taxon>
        <taxon>Dikarya</taxon>
        <taxon>Ascomycota</taxon>
        <taxon>Saccharomycotina</taxon>
        <taxon>Pichiomycetes</taxon>
        <taxon>Debaryomycetaceae</taxon>
        <taxon>Millerozyma</taxon>
    </lineage>
</organism>
<dbReference type="PANTHER" id="PTHR11066">
    <property type="entry name" value="ACYL-COA THIOESTERASE"/>
    <property type="match status" value="1"/>
</dbReference>
<dbReference type="FunCoup" id="G8YLW6">
    <property type="interactions" value="274"/>
</dbReference>
<dbReference type="EMBL" id="FO082054">
    <property type="protein sequence ID" value="CCE89050.1"/>
    <property type="molecule type" value="Genomic_DNA"/>
</dbReference>